<reference evidence="3" key="1">
    <citation type="submission" date="2024-07" db="EMBL/GenBank/DDBJ databases">
        <authorList>
            <person name="Yu S.T."/>
        </authorList>
    </citation>
    <scope>NUCLEOTIDE SEQUENCE</scope>
    <source>
        <strain evidence="3">R17</strain>
    </source>
</reference>
<gene>
    <name evidence="3" type="ORF">AB5J48_17495</name>
</gene>
<dbReference type="AlphaFoldDB" id="A0AB39NS32"/>
<feature type="compositionally biased region" description="Basic and acidic residues" evidence="1">
    <location>
        <begin position="1"/>
        <end position="22"/>
    </location>
</feature>
<feature type="compositionally biased region" description="Low complexity" evidence="1">
    <location>
        <begin position="23"/>
        <end position="32"/>
    </location>
</feature>
<feature type="compositionally biased region" description="Basic and acidic residues" evidence="1">
    <location>
        <begin position="41"/>
        <end position="66"/>
    </location>
</feature>
<name>A0AB39NS32_9ACTN</name>
<evidence type="ECO:0008006" key="4">
    <source>
        <dbReference type="Google" id="ProtNLM"/>
    </source>
</evidence>
<evidence type="ECO:0000256" key="1">
    <source>
        <dbReference type="SAM" id="MobiDB-lite"/>
    </source>
</evidence>
<feature type="compositionally biased region" description="Basic and acidic residues" evidence="1">
    <location>
        <begin position="297"/>
        <end position="309"/>
    </location>
</feature>
<feature type="compositionally biased region" description="Basic and acidic residues" evidence="1">
    <location>
        <begin position="133"/>
        <end position="147"/>
    </location>
</feature>
<feature type="transmembrane region" description="Helical" evidence="2">
    <location>
        <begin position="232"/>
        <end position="251"/>
    </location>
</feature>
<feature type="region of interest" description="Disordered" evidence="1">
    <location>
        <begin position="436"/>
        <end position="483"/>
    </location>
</feature>
<dbReference type="EMBL" id="CP163433">
    <property type="protein sequence ID" value="XDQ19819.1"/>
    <property type="molecule type" value="Genomic_DNA"/>
</dbReference>
<feature type="region of interest" description="Disordered" evidence="1">
    <location>
        <begin position="255"/>
        <end position="334"/>
    </location>
</feature>
<feature type="region of interest" description="Disordered" evidence="1">
    <location>
        <begin position="1"/>
        <end position="186"/>
    </location>
</feature>
<feature type="compositionally biased region" description="Low complexity" evidence="1">
    <location>
        <begin position="310"/>
        <end position="330"/>
    </location>
</feature>
<keyword evidence="2" id="KW-0812">Transmembrane</keyword>
<evidence type="ECO:0000256" key="2">
    <source>
        <dbReference type="SAM" id="Phobius"/>
    </source>
</evidence>
<feature type="compositionally biased region" description="Polar residues" evidence="1">
    <location>
        <begin position="164"/>
        <end position="178"/>
    </location>
</feature>
<organism evidence="3">
    <name type="scientific">Streptomyces sp. R17</name>
    <dbReference type="NCBI Taxonomy" id="3238626"/>
    <lineage>
        <taxon>Bacteria</taxon>
        <taxon>Bacillati</taxon>
        <taxon>Actinomycetota</taxon>
        <taxon>Actinomycetes</taxon>
        <taxon>Kitasatosporales</taxon>
        <taxon>Streptomycetaceae</taxon>
        <taxon>Streptomyces</taxon>
    </lineage>
</organism>
<keyword evidence="2" id="KW-0472">Membrane</keyword>
<keyword evidence="2" id="KW-1133">Transmembrane helix</keyword>
<evidence type="ECO:0000313" key="3">
    <source>
        <dbReference type="EMBL" id="XDQ19819.1"/>
    </source>
</evidence>
<sequence length="526" mass="51649">MSDAQDARNPRPEEPREPEGSREASGGAADGAAGPGVGGDGDGRPADGADDDRRPAGSGREPRAAGEDGPDSESDSGTGEHSAEDGVDPAPEPKAKGAGLKLVPEPDANRKPATEPQPATEPEPEAAATEPDAGNRPEPLRHPDHGGVSEVDGLARLRALVTPHGQNPTHTHAGNGTVNDGRDEQSLEGLDSDELHLRTLLHQAVQDVEPSDGTLDYLRRAVPARRARKRQALVGAAAAVLFLGTAVPAAVHVSTTSGSDANPSAVGHASQAQGGTGEGKDPGNGETTAGGASDQVGGDKKDPAEEGDKAGASSGTSTGASEGGEPSAGTTTDAPVCTAAQLGPAIATSAAPDTAGAVYGSFRVTNVSGASCVVDNAGTVSVTPQGTADAAKIGTARHVAGDAAAALPDPSLEAATVVLEPGGAYEVRFAWVPSETCPVPGDTTGGGTGGPSADPTPTEEPTNTTGASTGAGSGTGTTTQLLREDGGTEGSVAVTYTAATGSGSATATVTNACAGTVYWTGLLAQV</sequence>
<protein>
    <recommendedName>
        <fullName evidence="4">DUF4232 domain-containing protein</fullName>
    </recommendedName>
</protein>
<accession>A0AB39NS32</accession>
<feature type="compositionally biased region" description="Low complexity" evidence="1">
    <location>
        <begin position="114"/>
        <end position="131"/>
    </location>
</feature>
<feature type="compositionally biased region" description="Low complexity" evidence="1">
    <location>
        <begin position="451"/>
        <end position="468"/>
    </location>
</feature>
<dbReference type="RefSeq" id="WP_369151437.1">
    <property type="nucleotide sequence ID" value="NZ_CP163433.1"/>
</dbReference>
<proteinExistence type="predicted"/>